<dbReference type="Proteomes" id="UP001060123">
    <property type="component" value="Plasmid pWSM1592_1"/>
</dbReference>
<name>A0ABY5XQN5_RHISU</name>
<organism evidence="1 2">
    <name type="scientific">Rhizobium sullae</name>
    <name type="common">Rhizobium hedysari</name>
    <dbReference type="NCBI Taxonomy" id="50338"/>
    <lineage>
        <taxon>Bacteria</taxon>
        <taxon>Pseudomonadati</taxon>
        <taxon>Pseudomonadota</taxon>
        <taxon>Alphaproteobacteria</taxon>
        <taxon>Hyphomicrobiales</taxon>
        <taxon>Rhizobiaceae</taxon>
        <taxon>Rhizobium/Agrobacterium group</taxon>
        <taxon>Rhizobium</taxon>
    </lineage>
</organism>
<dbReference type="EMBL" id="CP104144">
    <property type="protein sequence ID" value="UWU16937.1"/>
    <property type="molecule type" value="Genomic_DNA"/>
</dbReference>
<sequence length="371" mass="42161">MANAVRLIISSLFGSALRQSKKEPAFVLGLSAWRPYLRDWFEGKKIYKFGRSISWLRFYLTVVPLILADPRSKVYVWAYKHPDFIKNFCRAWDVPLIRVEDGFIRSVALGATRAPPLSLCFDSSSLYFDATEPSDLEIIIQTHDFDTDTETRARARKGIERLIASKLSKYNNSQNAAVEELYGPKRRRRVLVLGQVEDDASIKLGCNKKLSNNDVVRIAAAENPDAQIIYKPHPEILHGTRPAQSNPDAVRDIALILDDDISLADSLETVDHVYTITSLSGFEALLRGIKVTCLGMPFYAGWGLTDDRQICERRTTKRSAEELFAAAYILYARYFDPIRHCEITFEEALELLRSMKQQQLDDQRPAQVVPV</sequence>
<keyword evidence="1" id="KW-0614">Plasmid</keyword>
<dbReference type="Pfam" id="PF05159">
    <property type="entry name" value="Capsule_synth"/>
    <property type="match status" value="1"/>
</dbReference>
<reference evidence="1" key="1">
    <citation type="submission" date="2022-09" db="EMBL/GenBank/DDBJ databases">
        <title>Australian commercial rhizobial inoculants.</title>
        <authorList>
            <person name="Kohlmeier M.G."/>
            <person name="O'Hara G.W."/>
            <person name="Colombi E."/>
            <person name="Ramsay J.P."/>
            <person name="Terpolilli J."/>
        </authorList>
    </citation>
    <scope>NUCLEOTIDE SEQUENCE</scope>
    <source>
        <strain evidence="1">WSM1592</strain>
        <plasmid evidence="1">pWSM1592_1</plasmid>
    </source>
</reference>
<evidence type="ECO:0000313" key="1">
    <source>
        <dbReference type="EMBL" id="UWU16937.1"/>
    </source>
</evidence>
<accession>A0ABY5XQN5</accession>
<evidence type="ECO:0000313" key="2">
    <source>
        <dbReference type="Proteomes" id="UP001060123"/>
    </source>
</evidence>
<proteinExistence type="predicted"/>
<gene>
    <name evidence="1" type="ORF">N2599_29435</name>
</gene>
<dbReference type="CDD" id="cd16439">
    <property type="entry name" value="beta_Kdo_transferase_KpsC_2"/>
    <property type="match status" value="1"/>
</dbReference>
<keyword evidence="2" id="KW-1185">Reference proteome</keyword>
<dbReference type="RefSeq" id="WP_084606614.1">
    <property type="nucleotide sequence ID" value="NZ_CP104144.1"/>
</dbReference>
<dbReference type="InterPro" id="IPR007833">
    <property type="entry name" value="Capsule_polysaccharide_synth"/>
</dbReference>
<protein>
    <submittedName>
        <fullName evidence="1">Capsular polysaccharide biosynthesis protein</fullName>
    </submittedName>
</protein>
<geneLocation type="plasmid" evidence="1 2">
    <name>pWSM1592_1</name>
</geneLocation>